<dbReference type="RefSeq" id="WP_309726812.1">
    <property type="nucleotide sequence ID" value="NZ_JAVDQA010000001.1"/>
</dbReference>
<evidence type="ECO:0000313" key="2">
    <source>
        <dbReference type="Proteomes" id="UP001257659"/>
    </source>
</evidence>
<keyword evidence="2" id="KW-1185">Reference proteome</keyword>
<evidence type="ECO:0000313" key="1">
    <source>
        <dbReference type="EMBL" id="MDR6299827.1"/>
    </source>
</evidence>
<proteinExistence type="predicted"/>
<reference evidence="1 2" key="1">
    <citation type="submission" date="2023-07" db="EMBL/GenBank/DDBJ databases">
        <title>Genomic Encyclopedia of Type Strains, Phase IV (KMG-IV): sequencing the most valuable type-strain genomes for metagenomic binning, comparative biology and taxonomic classification.</title>
        <authorList>
            <person name="Goeker M."/>
        </authorList>
    </citation>
    <scope>NUCLEOTIDE SEQUENCE [LARGE SCALE GENOMIC DNA]</scope>
    <source>
        <strain evidence="1 2">DSM 102814</strain>
    </source>
</reference>
<sequence length="213" mass="25624">MNYSLERIENELKKRLPYAYNWGRKQNDEWDNYTNFIYDYLEWEAVVTAMKATAEAYNLDKRELFNYAANRWFNFWSAIAVEQIFTEIEGITPALNSKNRLIDFNLFGINFDHKTSKFPKKFQQTIYYAQTHEEELLYWLFKNQSQQQRKHLANRLFIIVYAENGEHWKLKAEISWLKQVILKYVATFDASKLKKLEFQNQQSALAAIIWATK</sequence>
<dbReference type="Proteomes" id="UP001257659">
    <property type="component" value="Unassembled WGS sequence"/>
</dbReference>
<name>A0ABU1K2J5_9FLAO</name>
<dbReference type="EMBL" id="JAVDQA010000001">
    <property type="protein sequence ID" value="MDR6299827.1"/>
    <property type="molecule type" value="Genomic_DNA"/>
</dbReference>
<accession>A0ABU1K2J5</accession>
<gene>
    <name evidence="1" type="ORF">GGR31_000443</name>
</gene>
<organism evidence="1 2">
    <name type="scientific">Mesonia maritima</name>
    <dbReference type="NCBI Taxonomy" id="1793873"/>
    <lineage>
        <taxon>Bacteria</taxon>
        <taxon>Pseudomonadati</taxon>
        <taxon>Bacteroidota</taxon>
        <taxon>Flavobacteriia</taxon>
        <taxon>Flavobacteriales</taxon>
        <taxon>Flavobacteriaceae</taxon>
        <taxon>Mesonia</taxon>
    </lineage>
</organism>
<protein>
    <submittedName>
        <fullName evidence="1">Uncharacterized protein</fullName>
    </submittedName>
</protein>
<comment type="caution">
    <text evidence="1">The sequence shown here is derived from an EMBL/GenBank/DDBJ whole genome shotgun (WGS) entry which is preliminary data.</text>
</comment>